<feature type="region of interest" description="Disordered" evidence="5">
    <location>
        <begin position="1"/>
        <end position="47"/>
    </location>
</feature>
<dbReference type="PROSITE" id="PS50039">
    <property type="entry name" value="FORK_HEAD_3"/>
    <property type="match status" value="1"/>
</dbReference>
<evidence type="ECO:0000256" key="3">
    <source>
        <dbReference type="ARBA" id="ARBA00023242"/>
    </source>
</evidence>
<dbReference type="Proteomes" id="UP001177023">
    <property type="component" value="Unassembled WGS sequence"/>
</dbReference>
<feature type="compositionally biased region" description="Polar residues" evidence="5">
    <location>
        <begin position="181"/>
        <end position="195"/>
    </location>
</feature>
<comment type="caution">
    <text evidence="7">The sequence shown here is derived from an EMBL/GenBank/DDBJ whole genome shotgun (WGS) entry which is preliminary data.</text>
</comment>
<evidence type="ECO:0000313" key="8">
    <source>
        <dbReference type="Proteomes" id="UP001177023"/>
    </source>
</evidence>
<dbReference type="InterPro" id="IPR001766">
    <property type="entry name" value="Fork_head_dom"/>
</dbReference>
<dbReference type="FunFam" id="1.10.10.10:FF:000071">
    <property type="entry name" value="Forkhead box F1"/>
    <property type="match status" value="1"/>
</dbReference>
<dbReference type="PROSITE" id="PS00657">
    <property type="entry name" value="FORK_HEAD_1"/>
    <property type="match status" value="1"/>
</dbReference>
<dbReference type="GO" id="GO:0000978">
    <property type="term" value="F:RNA polymerase II cis-regulatory region sequence-specific DNA binding"/>
    <property type="evidence" value="ECO:0007669"/>
    <property type="project" value="TreeGrafter"/>
</dbReference>
<feature type="region of interest" description="Disordered" evidence="5">
    <location>
        <begin position="181"/>
        <end position="213"/>
    </location>
</feature>
<dbReference type="InterPro" id="IPR018122">
    <property type="entry name" value="TF_fork_head_CS_1"/>
</dbReference>
<protein>
    <recommendedName>
        <fullName evidence="6">Fork-head domain-containing protein</fullName>
    </recommendedName>
</protein>
<comment type="subcellular location">
    <subcellularLocation>
        <location evidence="1 4">Nucleus</location>
    </subcellularLocation>
</comment>
<dbReference type="InterPro" id="IPR036388">
    <property type="entry name" value="WH-like_DNA-bd_sf"/>
</dbReference>
<evidence type="ECO:0000256" key="5">
    <source>
        <dbReference type="SAM" id="MobiDB-lite"/>
    </source>
</evidence>
<dbReference type="EMBL" id="CATQJA010000377">
    <property type="protein sequence ID" value="CAJ0559729.1"/>
    <property type="molecule type" value="Genomic_DNA"/>
</dbReference>
<proteinExistence type="predicted"/>
<feature type="DNA-binding region" description="Fork-head" evidence="4">
    <location>
        <begin position="46"/>
        <end position="141"/>
    </location>
</feature>
<feature type="compositionally biased region" description="Basic residues" evidence="5">
    <location>
        <begin position="29"/>
        <end position="43"/>
    </location>
</feature>
<name>A0AA36FRH6_9BILA</name>
<feature type="non-terminal residue" evidence="7">
    <location>
        <position position="1"/>
    </location>
</feature>
<dbReference type="SUPFAM" id="SSF46785">
    <property type="entry name" value="Winged helix' DNA-binding domain"/>
    <property type="match status" value="1"/>
</dbReference>
<reference evidence="7" key="1">
    <citation type="submission" date="2023-06" db="EMBL/GenBank/DDBJ databases">
        <authorList>
            <person name="Delattre M."/>
        </authorList>
    </citation>
    <scope>NUCLEOTIDE SEQUENCE</scope>
    <source>
        <strain evidence="7">AF72</strain>
    </source>
</reference>
<keyword evidence="3 4" id="KW-0539">Nucleus</keyword>
<dbReference type="Gene3D" id="1.10.10.10">
    <property type="entry name" value="Winged helix-like DNA-binding domain superfamily/Winged helix DNA-binding domain"/>
    <property type="match status" value="1"/>
</dbReference>
<dbReference type="GO" id="GO:0005634">
    <property type="term" value="C:nucleus"/>
    <property type="evidence" value="ECO:0007669"/>
    <property type="project" value="UniProtKB-SubCell"/>
</dbReference>
<evidence type="ECO:0000259" key="6">
    <source>
        <dbReference type="PROSITE" id="PS50039"/>
    </source>
</evidence>
<dbReference type="Pfam" id="PF00250">
    <property type="entry name" value="Forkhead"/>
    <property type="match status" value="1"/>
</dbReference>
<accession>A0AA36FRH6</accession>
<dbReference type="GO" id="GO:0000981">
    <property type="term" value="F:DNA-binding transcription factor activity, RNA polymerase II-specific"/>
    <property type="evidence" value="ECO:0007669"/>
    <property type="project" value="TreeGrafter"/>
</dbReference>
<keyword evidence="8" id="KW-1185">Reference proteome</keyword>
<organism evidence="7 8">
    <name type="scientific">Mesorhabditis spiculigera</name>
    <dbReference type="NCBI Taxonomy" id="96644"/>
    <lineage>
        <taxon>Eukaryota</taxon>
        <taxon>Metazoa</taxon>
        <taxon>Ecdysozoa</taxon>
        <taxon>Nematoda</taxon>
        <taxon>Chromadorea</taxon>
        <taxon>Rhabditida</taxon>
        <taxon>Rhabditina</taxon>
        <taxon>Rhabditomorpha</taxon>
        <taxon>Rhabditoidea</taxon>
        <taxon>Rhabditidae</taxon>
        <taxon>Mesorhabditinae</taxon>
        <taxon>Mesorhabditis</taxon>
    </lineage>
</organism>
<evidence type="ECO:0000256" key="1">
    <source>
        <dbReference type="ARBA" id="ARBA00004123"/>
    </source>
</evidence>
<dbReference type="GO" id="GO:0009887">
    <property type="term" value="P:animal organ morphogenesis"/>
    <property type="evidence" value="ECO:0007669"/>
    <property type="project" value="TreeGrafter"/>
</dbReference>
<evidence type="ECO:0000256" key="2">
    <source>
        <dbReference type="ARBA" id="ARBA00023125"/>
    </source>
</evidence>
<dbReference type="AlphaFoldDB" id="A0AA36FRH6"/>
<dbReference type="InterPro" id="IPR036390">
    <property type="entry name" value="WH_DNA-bd_sf"/>
</dbReference>
<dbReference type="InterPro" id="IPR051770">
    <property type="entry name" value="Forkhead_box_regulator"/>
</dbReference>
<feature type="domain" description="Fork-head" evidence="6">
    <location>
        <begin position="46"/>
        <end position="141"/>
    </location>
</feature>
<dbReference type="InterPro" id="IPR030456">
    <property type="entry name" value="TF_fork_head_CS_2"/>
</dbReference>
<sequence>MADLSDFNFIHHHHPESPKDEDEPMPPSRPHHRRHHTNGRGKRQEKPPFSYISLIAMAISNSPENQATLAEIYSYLQENYDFFRGDYVGWRNSIRHNLSLNDCFEKLPKEAGDRGRKGHKWRIAPTCEFMLEEGNFRRRSKGYKARKRYPFNEQSGQFEYPSTTTLIPPIADSITFQGQAANTGLDDSTSSNENEQPGFALNQPADVNQEENPAGYGYFQQPMWPVYDPMYYGGAAGGYPNVYQNWSDPTLIAMQPVMLPTGLDTQQCWTFSNPEFVVDPNNIQPVMYPLPEQMAEAPVPEGEPFLVGEEHADCHLPKSLPHAQEMCTDEQITNLNLYTDQFQGYHPNPIAYQIGDYPVAEVDC</sequence>
<gene>
    <name evidence="7" type="ORF">MSPICULIGERA_LOCUS1358</name>
</gene>
<dbReference type="SMART" id="SM00339">
    <property type="entry name" value="FH"/>
    <property type="match status" value="1"/>
</dbReference>
<keyword evidence="2 4" id="KW-0238">DNA-binding</keyword>
<evidence type="ECO:0000313" key="7">
    <source>
        <dbReference type="EMBL" id="CAJ0559729.1"/>
    </source>
</evidence>
<dbReference type="GO" id="GO:0001710">
    <property type="term" value="P:mesodermal cell fate commitment"/>
    <property type="evidence" value="ECO:0007669"/>
    <property type="project" value="UniProtKB-ARBA"/>
</dbReference>
<dbReference type="PROSITE" id="PS00658">
    <property type="entry name" value="FORK_HEAD_2"/>
    <property type="match status" value="1"/>
</dbReference>
<evidence type="ECO:0000256" key="4">
    <source>
        <dbReference type="PROSITE-ProRule" id="PRU00089"/>
    </source>
</evidence>
<dbReference type="PRINTS" id="PR00053">
    <property type="entry name" value="FORKHEAD"/>
</dbReference>
<dbReference type="PANTHER" id="PTHR46262">
    <property type="entry name" value="FORKHEAD BOX PROTEIN BINIOU"/>
    <property type="match status" value="1"/>
</dbReference>
<dbReference type="PANTHER" id="PTHR46262:SF2">
    <property type="entry name" value="FORKHEAD BOX PROTEIN BINIOU"/>
    <property type="match status" value="1"/>
</dbReference>